<keyword evidence="3" id="KW-1185">Reference proteome</keyword>
<evidence type="ECO:0000313" key="3">
    <source>
        <dbReference type="Proteomes" id="UP000630135"/>
    </source>
</evidence>
<reference evidence="3" key="3">
    <citation type="journal article" date="2019" name="Int. J. Syst. Evol. Microbiol.">
        <title>The Global Catalogue of Microorganisms (GCM) 10K type strain sequencing project: providing services to taxonomists for standard genome sequencing and annotation.</title>
        <authorList>
            <consortium name="The Broad Institute Genomics Platform"/>
            <consortium name="The Broad Institute Genome Sequencing Center for Infectious Disease"/>
            <person name="Wu L."/>
            <person name="Ma J."/>
        </authorList>
    </citation>
    <scope>NUCLEOTIDE SEQUENCE [LARGE SCALE GENOMIC DNA]</scope>
    <source>
        <strain evidence="3">CGMCC 1.8884</strain>
    </source>
</reference>
<dbReference type="AlphaFoldDB" id="A0AAV4K934"/>
<protein>
    <submittedName>
        <fullName evidence="1">HNH endonuclease</fullName>
    </submittedName>
</protein>
<gene>
    <name evidence="2" type="ORF">GCM10008021_25120</name>
    <name evidence="1" type="ORF">GCM10010914_26480</name>
</gene>
<evidence type="ECO:0000313" key="1">
    <source>
        <dbReference type="EMBL" id="GGI90836.1"/>
    </source>
</evidence>
<dbReference type="Proteomes" id="UP000630135">
    <property type="component" value="Unassembled WGS sequence"/>
</dbReference>
<reference evidence="2" key="1">
    <citation type="journal article" date="2014" name="Int. J. Syst. Evol. Microbiol.">
        <title>Complete genome of a new Firmicutes species belonging to the dominant human colonic microbiota ('Ruminococcus bicirculans') reveals two chromosomes and a selective capacity to utilize plant glucans.</title>
        <authorList>
            <consortium name="NISC Comparative Sequencing Program"/>
            <person name="Wegmann U."/>
            <person name="Louis P."/>
            <person name="Goesmann A."/>
            <person name="Henrissat B."/>
            <person name="Duncan S.H."/>
            <person name="Flint H.J."/>
        </authorList>
    </citation>
    <scope>NUCLEOTIDE SEQUENCE</scope>
    <source>
        <strain evidence="2">CGMCC 1.8884</strain>
    </source>
</reference>
<reference evidence="1" key="2">
    <citation type="journal article" date="2014" name="Int. J. Syst. Evol. Microbiol.">
        <title>Complete genome sequence of Corynebacterium casei LMG S-19264T (=DSM 44701T), isolated from a smear-ripened cheese.</title>
        <authorList>
            <consortium name="US DOE Joint Genome Institute (JGI-PGF)"/>
            <person name="Walter F."/>
            <person name="Albersmeier A."/>
            <person name="Kalinowski J."/>
            <person name="Ruckert C."/>
        </authorList>
    </citation>
    <scope>NUCLEOTIDE SEQUENCE</scope>
    <source>
        <strain evidence="1">CGMCC 1.8885</strain>
    </source>
</reference>
<keyword evidence="1" id="KW-0540">Nuclease</keyword>
<dbReference type="PANTHER" id="PTHR37827:SF1">
    <property type="entry name" value="HNH DOMAIN-CONTAINING PROTEIN"/>
    <property type="match status" value="1"/>
</dbReference>
<evidence type="ECO:0000313" key="4">
    <source>
        <dbReference type="Proteomes" id="UP000652720"/>
    </source>
</evidence>
<reference evidence="1" key="4">
    <citation type="submission" date="2023-08" db="EMBL/GenBank/DDBJ databases">
        <authorList>
            <person name="Sun Q."/>
            <person name="Zhou Y."/>
        </authorList>
    </citation>
    <scope>NUCLEOTIDE SEQUENCE</scope>
    <source>
        <strain evidence="2">CGMCC 1.8884</strain>
        <strain evidence="1">CGMCC 1.8885</strain>
    </source>
</reference>
<sequence>MEASLSLCAMHYAPSMARRNPHSTWPEAPATEAQPLTCALCGREVPELVQHHLVPIIAGKRKGLKPQELPTVGLCPACQQYLHSTFSINELATELNTLEALEQNEQVQKFVKWVRKQPATKGVKAKGRD</sequence>
<name>A0AAV4K934_9DEIO</name>
<dbReference type="EMBL" id="BMMA01000034">
    <property type="protein sequence ID" value="GGI90836.1"/>
    <property type="molecule type" value="Genomic_DNA"/>
</dbReference>
<proteinExistence type="predicted"/>
<keyword evidence="1" id="KW-0255">Endonuclease</keyword>
<dbReference type="Proteomes" id="UP000652720">
    <property type="component" value="Unassembled WGS sequence"/>
</dbReference>
<organism evidence="1 4">
    <name type="scientific">Deinococcus wulumuqiensis</name>
    <dbReference type="NCBI Taxonomy" id="980427"/>
    <lineage>
        <taxon>Bacteria</taxon>
        <taxon>Thermotogati</taxon>
        <taxon>Deinococcota</taxon>
        <taxon>Deinococci</taxon>
        <taxon>Deinococcales</taxon>
        <taxon>Deinococcaceae</taxon>
        <taxon>Deinococcus</taxon>
    </lineage>
</organism>
<dbReference type="EMBL" id="BMLZ01000041">
    <property type="protein sequence ID" value="GGP30861.1"/>
    <property type="molecule type" value="Genomic_DNA"/>
</dbReference>
<keyword evidence="1" id="KW-0378">Hydrolase</keyword>
<evidence type="ECO:0000313" key="2">
    <source>
        <dbReference type="EMBL" id="GGP30861.1"/>
    </source>
</evidence>
<dbReference type="PANTHER" id="PTHR37827">
    <property type="entry name" value="TUDOR DOMAIN-CONTAINING PROTEIN"/>
    <property type="match status" value="1"/>
</dbReference>
<dbReference type="GO" id="GO:0004519">
    <property type="term" value="F:endonuclease activity"/>
    <property type="evidence" value="ECO:0007669"/>
    <property type="project" value="UniProtKB-KW"/>
</dbReference>
<comment type="caution">
    <text evidence="1">The sequence shown here is derived from an EMBL/GenBank/DDBJ whole genome shotgun (WGS) entry which is preliminary data.</text>
</comment>
<accession>A0AAV4K934</accession>